<dbReference type="PANTHER" id="PTHR13887">
    <property type="entry name" value="GLUTATHIONE S-TRANSFERASE KAPPA"/>
    <property type="match status" value="1"/>
</dbReference>
<dbReference type="InterPro" id="IPR041205">
    <property type="entry name" value="ScsC_N"/>
</dbReference>
<organism evidence="7 8">
    <name type="scientific">Roseinatronobacter alkalisoli</name>
    <dbReference type="NCBI Taxonomy" id="3028235"/>
    <lineage>
        <taxon>Bacteria</taxon>
        <taxon>Pseudomonadati</taxon>
        <taxon>Pseudomonadota</taxon>
        <taxon>Alphaproteobacteria</taxon>
        <taxon>Rhodobacterales</taxon>
        <taxon>Paracoccaceae</taxon>
        <taxon>Roseinatronobacter</taxon>
    </lineage>
</organism>
<evidence type="ECO:0000256" key="5">
    <source>
        <dbReference type="SAM" id="SignalP"/>
    </source>
</evidence>
<feature type="domain" description="Thioredoxin" evidence="6">
    <location>
        <begin position="92"/>
        <end position="279"/>
    </location>
</feature>
<dbReference type="InterPro" id="IPR001853">
    <property type="entry name" value="DSBA-like_thioredoxin_dom"/>
</dbReference>
<sequence length="279" mass="30233">MTLPVTDTALIATCMAAAALGVVVLSGAGGSAPVDIPADEQTVQETTQDTPGAQPLSDTVAVDAEFGEKVRSYLLQNPEVIFEAVAEYEMRNTASQADMDLALIDANYDKIFNDGYSWVGGNPDGDLTLVEFMDYQCGFCKRAYPEVTSFLEQDGNVRLIIKEFPILGPESELASRFAIAVKQLAGDDAYGEVHSALIQYEGRYTPELLTSLAEDMGLDGNDVLAMLDDDSITEILSENRMLAQRLQISGTPSFIMETEFLRGFVPADTLAMVAETLRD</sequence>
<keyword evidence="1 5" id="KW-0732">Signal</keyword>
<dbReference type="CDD" id="cd03023">
    <property type="entry name" value="DsbA_Com1_like"/>
    <property type="match status" value="1"/>
</dbReference>
<proteinExistence type="predicted"/>
<dbReference type="Proteomes" id="UP001431784">
    <property type="component" value="Unassembled WGS sequence"/>
</dbReference>
<protein>
    <submittedName>
        <fullName evidence="7">DsbA family protein</fullName>
    </submittedName>
</protein>
<dbReference type="Pfam" id="PF01323">
    <property type="entry name" value="DSBA"/>
    <property type="match status" value="1"/>
</dbReference>
<dbReference type="InterPro" id="IPR013766">
    <property type="entry name" value="Thioredoxin_domain"/>
</dbReference>
<dbReference type="PANTHER" id="PTHR13887:SF14">
    <property type="entry name" value="DISULFIDE BOND FORMATION PROTEIN D"/>
    <property type="match status" value="1"/>
</dbReference>
<evidence type="ECO:0000259" key="6">
    <source>
        <dbReference type="PROSITE" id="PS51352"/>
    </source>
</evidence>
<feature type="signal peptide" evidence="5">
    <location>
        <begin position="1"/>
        <end position="18"/>
    </location>
</feature>
<name>A0ABT5T7P0_9RHOB</name>
<dbReference type="Pfam" id="PF18312">
    <property type="entry name" value="ScsC_N"/>
    <property type="match status" value="1"/>
</dbReference>
<comment type="caution">
    <text evidence="7">The sequence shown here is derived from an EMBL/GenBank/DDBJ whole genome shotgun (WGS) entry which is preliminary data.</text>
</comment>
<evidence type="ECO:0000313" key="7">
    <source>
        <dbReference type="EMBL" id="MDD7971145.1"/>
    </source>
</evidence>
<feature type="chain" id="PRO_5046508144" evidence="5">
    <location>
        <begin position="19"/>
        <end position="279"/>
    </location>
</feature>
<evidence type="ECO:0000313" key="8">
    <source>
        <dbReference type="Proteomes" id="UP001431784"/>
    </source>
</evidence>
<dbReference type="InterPro" id="IPR036249">
    <property type="entry name" value="Thioredoxin-like_sf"/>
</dbReference>
<dbReference type="RefSeq" id="WP_274351833.1">
    <property type="nucleotide sequence ID" value="NZ_JAQZSM010000006.1"/>
</dbReference>
<dbReference type="EMBL" id="JAQZSM010000006">
    <property type="protein sequence ID" value="MDD7971145.1"/>
    <property type="molecule type" value="Genomic_DNA"/>
</dbReference>
<keyword evidence="8" id="KW-1185">Reference proteome</keyword>
<gene>
    <name evidence="7" type="ORF">PUT78_08530</name>
</gene>
<reference evidence="7" key="1">
    <citation type="submission" date="2023-02" db="EMBL/GenBank/DDBJ databases">
        <title>Description of Roseinatronobacter alkalisoli sp. nov., an alkaliphilic bacerium isolated from soda soil.</title>
        <authorList>
            <person name="Wei W."/>
        </authorList>
    </citation>
    <scope>NUCLEOTIDE SEQUENCE</scope>
    <source>
        <strain evidence="7">HJB301</strain>
    </source>
</reference>
<evidence type="ECO:0000256" key="2">
    <source>
        <dbReference type="ARBA" id="ARBA00023002"/>
    </source>
</evidence>
<evidence type="ECO:0000256" key="3">
    <source>
        <dbReference type="ARBA" id="ARBA00023157"/>
    </source>
</evidence>
<accession>A0ABT5T7P0</accession>
<keyword evidence="3" id="KW-1015">Disulfide bond</keyword>
<dbReference type="SUPFAM" id="SSF52833">
    <property type="entry name" value="Thioredoxin-like"/>
    <property type="match status" value="1"/>
</dbReference>
<evidence type="ECO:0000256" key="1">
    <source>
        <dbReference type="ARBA" id="ARBA00022729"/>
    </source>
</evidence>
<evidence type="ECO:0000256" key="4">
    <source>
        <dbReference type="ARBA" id="ARBA00023284"/>
    </source>
</evidence>
<keyword evidence="4" id="KW-0676">Redox-active center</keyword>
<dbReference type="Gene3D" id="3.40.30.10">
    <property type="entry name" value="Glutaredoxin"/>
    <property type="match status" value="1"/>
</dbReference>
<keyword evidence="2" id="KW-0560">Oxidoreductase</keyword>
<dbReference type="PROSITE" id="PS51352">
    <property type="entry name" value="THIOREDOXIN_2"/>
    <property type="match status" value="1"/>
</dbReference>